<reference evidence="3" key="1">
    <citation type="journal article" date="2019" name="Int. J. Syst. Evol. Microbiol.">
        <title>The Global Catalogue of Microorganisms (GCM) 10K type strain sequencing project: providing services to taxonomists for standard genome sequencing and annotation.</title>
        <authorList>
            <consortium name="The Broad Institute Genomics Platform"/>
            <consortium name="The Broad Institute Genome Sequencing Center for Infectious Disease"/>
            <person name="Wu L."/>
            <person name="Ma J."/>
        </authorList>
    </citation>
    <scope>NUCLEOTIDE SEQUENCE [LARGE SCALE GENOMIC DNA]</scope>
    <source>
        <strain evidence="3">NBRC 113072</strain>
    </source>
</reference>
<evidence type="ECO:0000256" key="1">
    <source>
        <dbReference type="SAM" id="MobiDB-lite"/>
    </source>
</evidence>
<organism evidence="2 3">
    <name type="scientific">Mobilicoccus caccae</name>
    <dbReference type="NCBI Taxonomy" id="1859295"/>
    <lineage>
        <taxon>Bacteria</taxon>
        <taxon>Bacillati</taxon>
        <taxon>Actinomycetota</taxon>
        <taxon>Actinomycetes</taxon>
        <taxon>Micrococcales</taxon>
        <taxon>Dermatophilaceae</taxon>
        <taxon>Mobilicoccus</taxon>
    </lineage>
</organism>
<protein>
    <submittedName>
        <fullName evidence="2">Uncharacterized protein</fullName>
    </submittedName>
</protein>
<gene>
    <name evidence="2" type="ORF">GCM10025883_22580</name>
</gene>
<evidence type="ECO:0000313" key="3">
    <source>
        <dbReference type="Proteomes" id="UP001157126"/>
    </source>
</evidence>
<keyword evidence="3" id="KW-1185">Reference proteome</keyword>
<feature type="region of interest" description="Disordered" evidence="1">
    <location>
        <begin position="189"/>
        <end position="208"/>
    </location>
</feature>
<accession>A0ABQ6ISG3</accession>
<dbReference type="EMBL" id="BSUO01000001">
    <property type="protein sequence ID" value="GMA40213.1"/>
    <property type="molecule type" value="Genomic_DNA"/>
</dbReference>
<feature type="compositionally biased region" description="Polar residues" evidence="1">
    <location>
        <begin position="192"/>
        <end position="203"/>
    </location>
</feature>
<evidence type="ECO:0000313" key="2">
    <source>
        <dbReference type="EMBL" id="GMA40213.1"/>
    </source>
</evidence>
<feature type="region of interest" description="Disordered" evidence="1">
    <location>
        <begin position="1"/>
        <end position="22"/>
    </location>
</feature>
<name>A0ABQ6ISG3_9MICO</name>
<feature type="compositionally biased region" description="Polar residues" evidence="1">
    <location>
        <begin position="1"/>
        <end position="11"/>
    </location>
</feature>
<comment type="caution">
    <text evidence="2">The sequence shown here is derived from an EMBL/GenBank/DDBJ whole genome shotgun (WGS) entry which is preliminary data.</text>
</comment>
<sequence>MQSEPGGSIQMSRVDDAPLQARDTEGDGVVQLRFRDLDGELQVMNAALLGEALQGMAEFVGSLSAERGLGDGPPPEVLVRPIREGSVVVDTLIHAAQQDPFGALTVAGGGAAGIATALRVSIRSLRVTVSSFDHLPTGTTKVTWSDGESQEIPTAAWKALQSQKRRTRRALGKIMAPLAGRSDVLEVREGGATQTSEEITESSPVVVEATTDDYRAARPEPQDSEDSQERTFEVEGRLKSVDFDDNSKWQIVTLEGSRKAIMEDYDFLERVDRGLPLRKDDIFQFLIREEVTSPNGRTKRSWTILEVTGHRQGYHDDDDEQGSDVDAD</sequence>
<dbReference type="Proteomes" id="UP001157126">
    <property type="component" value="Unassembled WGS sequence"/>
</dbReference>
<proteinExistence type="predicted"/>